<feature type="coiled-coil region" evidence="1">
    <location>
        <begin position="329"/>
        <end position="377"/>
    </location>
</feature>
<evidence type="ECO:0000313" key="3">
    <source>
        <dbReference type="Proteomes" id="UP000278031"/>
    </source>
</evidence>
<organism evidence="2 3">
    <name type="scientific">Candidatus Iainarchaeum sp</name>
    <dbReference type="NCBI Taxonomy" id="3101447"/>
    <lineage>
        <taxon>Archaea</taxon>
        <taxon>Candidatus Iainarchaeota</taxon>
        <taxon>Candidatus Iainarchaeia</taxon>
        <taxon>Candidatus Iainarchaeales</taxon>
        <taxon>Candidatus Iainarchaeaceae</taxon>
        <taxon>Candidatus Iainarchaeum</taxon>
    </lineage>
</organism>
<comment type="caution">
    <text evidence="2">The sequence shown here is derived from an EMBL/GenBank/DDBJ whole genome shotgun (WGS) entry which is preliminary data.</text>
</comment>
<dbReference type="EMBL" id="QMWP01000031">
    <property type="protein sequence ID" value="RLG70797.1"/>
    <property type="molecule type" value="Genomic_DNA"/>
</dbReference>
<evidence type="ECO:0000256" key="1">
    <source>
        <dbReference type="SAM" id="Coils"/>
    </source>
</evidence>
<gene>
    <name evidence="2" type="ORF">DRO04_01125</name>
</gene>
<name>A0A497JHW0_9ARCH</name>
<keyword evidence="1" id="KW-0175">Coiled coil</keyword>
<dbReference type="AlphaFoldDB" id="A0A497JHW0"/>
<feature type="coiled-coil region" evidence="1">
    <location>
        <begin position="161"/>
        <end position="216"/>
    </location>
</feature>
<protein>
    <submittedName>
        <fullName evidence="2">Uncharacterized protein</fullName>
    </submittedName>
</protein>
<feature type="coiled-coil region" evidence="1">
    <location>
        <begin position="276"/>
        <end position="303"/>
    </location>
</feature>
<reference evidence="2 3" key="1">
    <citation type="submission" date="2018-06" db="EMBL/GenBank/DDBJ databases">
        <title>Extensive metabolic versatility and redundancy in microbially diverse, dynamic hydrothermal sediments.</title>
        <authorList>
            <person name="Dombrowski N."/>
            <person name="Teske A."/>
            <person name="Baker B.J."/>
        </authorList>
    </citation>
    <scope>NUCLEOTIDE SEQUENCE [LARGE SCALE GENOMIC DNA]</scope>
    <source>
        <strain evidence="2">B51_G17</strain>
    </source>
</reference>
<accession>A0A497JHW0</accession>
<dbReference type="Proteomes" id="UP000278031">
    <property type="component" value="Unassembled WGS sequence"/>
</dbReference>
<sequence>MFEWLKGIFSREEERRELSLEDAKAALEESIDKRLERIKRLLEELKAEGEMLKGKVIDVDEGDAKLRRLSNTALKQLSSRLLYLSERFRPPKTFEEKIEYCIKARGDFEKELALFWKSIVISNILAKEELRVVKRTIEELIACMDELQEVKRSAYFKLKEQAETQERIKRLKAEVGELEKEVQEVENKLKKVVGEANRLKEEIKELEDRKKKFIEESRLGEIEKKEKEIRMLLSNNILGLKKLIQKCMSLLSKDDAEIVGKYFESLDEAILVDKRGEKLKNVLKIVREKISEEEAKRKDVERKMQKVDYLLGLDLSGLYERLIECKSKKKKITESIAEMDNKIKMLEAKLKALEAEKSKLDRERENLLRNLEAKKDLIKV</sequence>
<feature type="coiled-coil region" evidence="1">
    <location>
        <begin position="24"/>
        <end position="55"/>
    </location>
</feature>
<proteinExistence type="predicted"/>
<evidence type="ECO:0000313" key="2">
    <source>
        <dbReference type="EMBL" id="RLG70797.1"/>
    </source>
</evidence>